<dbReference type="PANTHER" id="PTHR38340">
    <property type="entry name" value="S-LAYER PROTEIN"/>
    <property type="match status" value="1"/>
</dbReference>
<organism evidence="6 7">
    <name type="scientific">Sphingomonas jatrophae</name>
    <dbReference type="NCBI Taxonomy" id="1166337"/>
    <lineage>
        <taxon>Bacteria</taxon>
        <taxon>Pseudomonadati</taxon>
        <taxon>Pseudomonadota</taxon>
        <taxon>Alphaproteobacteria</taxon>
        <taxon>Sphingomonadales</taxon>
        <taxon>Sphingomonadaceae</taxon>
        <taxon>Sphingomonas</taxon>
    </lineage>
</organism>
<protein>
    <submittedName>
        <fullName evidence="6">Type I secretion C-terminal target domain (VC_A0849 subclass)</fullName>
    </submittedName>
</protein>
<dbReference type="InterPro" id="IPR018511">
    <property type="entry name" value="Hemolysin-typ_Ca-bd_CS"/>
</dbReference>
<comment type="cofactor">
    <cofactor evidence="1">
        <name>Ca(2+)</name>
        <dbReference type="ChEBI" id="CHEBI:29108"/>
    </cofactor>
</comment>
<dbReference type="AlphaFoldDB" id="A0A1I6K0F2"/>
<dbReference type="GO" id="GO:0005615">
    <property type="term" value="C:extracellular space"/>
    <property type="evidence" value="ECO:0007669"/>
    <property type="project" value="InterPro"/>
</dbReference>
<name>A0A1I6K0F2_9SPHN</name>
<evidence type="ECO:0000256" key="1">
    <source>
        <dbReference type="ARBA" id="ARBA00001913"/>
    </source>
</evidence>
<dbReference type="PRINTS" id="PR00313">
    <property type="entry name" value="CABNDNGRPT"/>
</dbReference>
<reference evidence="6 7" key="1">
    <citation type="submission" date="2016-10" db="EMBL/GenBank/DDBJ databases">
        <authorList>
            <person name="de Groot N.N."/>
        </authorList>
    </citation>
    <scope>NUCLEOTIDE SEQUENCE [LARGE SCALE GENOMIC DNA]</scope>
    <source>
        <strain evidence="6 7">S5-249</strain>
    </source>
</reference>
<keyword evidence="7" id="KW-1185">Reference proteome</keyword>
<dbReference type="PROSITE" id="PS00330">
    <property type="entry name" value="HEMOLYSIN_CALCIUM"/>
    <property type="match status" value="6"/>
</dbReference>
<dbReference type="InterPro" id="IPR011049">
    <property type="entry name" value="Serralysin-like_metalloprot_C"/>
</dbReference>
<keyword evidence="4" id="KW-0677">Repeat</keyword>
<feature type="domain" description="Peptidase M10 serralysin C-terminal" evidence="5">
    <location>
        <begin position="684"/>
        <end position="821"/>
    </location>
</feature>
<dbReference type="SUPFAM" id="SSF51120">
    <property type="entry name" value="beta-Roll"/>
    <property type="match status" value="5"/>
</dbReference>
<dbReference type="RefSeq" id="WP_093312092.1">
    <property type="nucleotide sequence ID" value="NZ_FOZG01000001.1"/>
</dbReference>
<evidence type="ECO:0000259" key="5">
    <source>
        <dbReference type="Pfam" id="PF08548"/>
    </source>
</evidence>
<keyword evidence="3" id="KW-0964">Secreted</keyword>
<dbReference type="InterPro" id="IPR001343">
    <property type="entry name" value="Hemolysn_Ca-bd"/>
</dbReference>
<evidence type="ECO:0000313" key="7">
    <source>
        <dbReference type="Proteomes" id="UP000198824"/>
    </source>
</evidence>
<dbReference type="Pfam" id="PF00353">
    <property type="entry name" value="HemolysinCabind"/>
    <property type="match status" value="8"/>
</dbReference>
<dbReference type="InterPro" id="IPR013858">
    <property type="entry name" value="Peptidase_M10B_C"/>
</dbReference>
<evidence type="ECO:0000313" key="6">
    <source>
        <dbReference type="EMBL" id="SFR84703.1"/>
    </source>
</evidence>
<dbReference type="EMBL" id="FOZG01000001">
    <property type="protein sequence ID" value="SFR84703.1"/>
    <property type="molecule type" value="Genomic_DNA"/>
</dbReference>
<dbReference type="GO" id="GO:0005509">
    <property type="term" value="F:calcium ion binding"/>
    <property type="evidence" value="ECO:0007669"/>
    <property type="project" value="InterPro"/>
</dbReference>
<dbReference type="Proteomes" id="UP000198824">
    <property type="component" value="Unassembled WGS sequence"/>
</dbReference>
<dbReference type="PANTHER" id="PTHR38340:SF1">
    <property type="entry name" value="S-LAYER PROTEIN"/>
    <property type="match status" value="1"/>
</dbReference>
<proteinExistence type="predicted"/>
<evidence type="ECO:0000256" key="4">
    <source>
        <dbReference type="ARBA" id="ARBA00022737"/>
    </source>
</evidence>
<evidence type="ECO:0000256" key="2">
    <source>
        <dbReference type="ARBA" id="ARBA00004613"/>
    </source>
</evidence>
<gene>
    <name evidence="6" type="ORF">SAMN05192580_1167</name>
</gene>
<evidence type="ECO:0000256" key="3">
    <source>
        <dbReference type="ARBA" id="ARBA00022525"/>
    </source>
</evidence>
<sequence>MATFTGTAGADIFAGKTNVADLFLFTPETLTSADAVTGGTGSPIDILRFTAAGTISAAALSRVTQVERVELADGVNVITLPASLIGSSSELTIVGGSGDDRIDAAQATRAVTFLSGAGRDTLLGGSGADSFTFAAGDLDGNDIVDGGGGTDVLTLLPTTGTTAFTRADLAGISGIERIVLGEGQLIELTDRMGSTALGNVVTVKAGLVARIDGSAMTNAGLVVETLSQSVQSLTIIGGQAPNVYRLNNNIGAAVTIVGSGRDTLYANGGTAAQLANISGIETYFATSSVEISNAFAQANAPVLKLTVGDGGVDASGITDPTRSVNVTGYQEHTFRGGAGADVFALPGGNFTAATVVDGGAGFDTLRFRSSAYIVDPVGLAGVTGIERFQLADGGTLTVGDAQLGSDGTLILEGGRYQANRLHASAVTLVESRVMLTGGDLADVLEGGRGNDTLAGGAGSDVASYGGASGGVTVSLNVAGAQQTGAAGNDTLVGIENLTGSAFADVLTGDSGANELRGLAGDDRILGGGGNDTISGGAGNDQIDGGEGIDAASYAEGGAVTVNLAITTAQDTAGAGIDTLVSIESLYGSAFADALYGNAQNNLFLGGGGNDMLQGFAGNDVLRGGEGDDMLVGGAGQDVLDGEAGQDMASYYSATRGVSVRLDTSALQDTVGAGLDQLIGIEQLLGSTFSDILRGNGGANRLAGDAGDDTLIGLGGADRLVGGAGADRFVYYSTFDSGPYSRDTIQDFTAGDLLDLSAIDADQMSPGNEAFVLTDRFTGQAGELSLIWIESQGRTNLLADVNGDREADMIISLIGDVRGLTDWFVL</sequence>
<dbReference type="STRING" id="1166337.SAMN05192580_1167"/>
<dbReference type="Gene3D" id="2.150.10.10">
    <property type="entry name" value="Serralysin-like metalloprotease, C-terminal"/>
    <property type="match status" value="4"/>
</dbReference>
<comment type="subcellular location">
    <subcellularLocation>
        <location evidence="2">Secreted</location>
    </subcellularLocation>
</comment>
<accession>A0A1I6K0F2</accession>
<dbReference type="Pfam" id="PF08548">
    <property type="entry name" value="Peptidase_M10_C"/>
    <property type="match status" value="1"/>
</dbReference>
<dbReference type="InterPro" id="IPR050557">
    <property type="entry name" value="RTX_toxin/Mannuronan_C5-epim"/>
</dbReference>